<comment type="caution">
    <text evidence="2">The sequence shown here is derived from an EMBL/GenBank/DDBJ whole genome shotgun (WGS) entry which is preliminary data.</text>
</comment>
<organism evidence="2">
    <name type="scientific">Tanacetum cinerariifolium</name>
    <name type="common">Dalmatian daisy</name>
    <name type="synonym">Chrysanthemum cinerariifolium</name>
    <dbReference type="NCBI Taxonomy" id="118510"/>
    <lineage>
        <taxon>Eukaryota</taxon>
        <taxon>Viridiplantae</taxon>
        <taxon>Streptophyta</taxon>
        <taxon>Embryophyta</taxon>
        <taxon>Tracheophyta</taxon>
        <taxon>Spermatophyta</taxon>
        <taxon>Magnoliopsida</taxon>
        <taxon>eudicotyledons</taxon>
        <taxon>Gunneridae</taxon>
        <taxon>Pentapetalae</taxon>
        <taxon>asterids</taxon>
        <taxon>campanulids</taxon>
        <taxon>Asterales</taxon>
        <taxon>Asteraceae</taxon>
        <taxon>Asteroideae</taxon>
        <taxon>Anthemideae</taxon>
        <taxon>Anthemidinae</taxon>
        <taxon>Tanacetum</taxon>
    </lineage>
</organism>
<dbReference type="AlphaFoldDB" id="A0A699X049"/>
<gene>
    <name evidence="2" type="ORF">Tci_923217</name>
</gene>
<proteinExistence type="predicted"/>
<feature type="non-terminal residue" evidence="2">
    <location>
        <position position="1"/>
    </location>
</feature>
<reference evidence="2" key="1">
    <citation type="journal article" date="2019" name="Sci. Rep.">
        <title>Draft genome of Tanacetum cinerariifolium, the natural source of mosquito coil.</title>
        <authorList>
            <person name="Yamashiro T."/>
            <person name="Shiraishi A."/>
            <person name="Satake H."/>
            <person name="Nakayama K."/>
        </authorList>
    </citation>
    <scope>NUCLEOTIDE SEQUENCE</scope>
</reference>
<feature type="region of interest" description="Disordered" evidence="1">
    <location>
        <begin position="64"/>
        <end position="113"/>
    </location>
</feature>
<sequence length="113" mass="12205">LWVLFGVPGPGRRSGQSGATGESRCGGGRLLAVYRLVAGHHGARGGRCRRRIRLCVDLPVCGPRRGERTGTERLPAQTGQGDARKTCRSLTPPLLQEPGCQRPRDARPTGTHW</sequence>
<dbReference type="EMBL" id="BKCJ011767541">
    <property type="protein sequence ID" value="GFD51248.1"/>
    <property type="molecule type" value="Genomic_DNA"/>
</dbReference>
<name>A0A699X049_TANCI</name>
<feature type="non-terminal residue" evidence="2">
    <location>
        <position position="113"/>
    </location>
</feature>
<evidence type="ECO:0000313" key="2">
    <source>
        <dbReference type="EMBL" id="GFD51248.1"/>
    </source>
</evidence>
<protein>
    <submittedName>
        <fullName evidence="2">Uncharacterized protein</fullName>
    </submittedName>
</protein>
<accession>A0A699X049</accession>
<evidence type="ECO:0000256" key="1">
    <source>
        <dbReference type="SAM" id="MobiDB-lite"/>
    </source>
</evidence>